<dbReference type="PROSITE" id="PS50297">
    <property type="entry name" value="ANK_REP_REGION"/>
    <property type="match status" value="1"/>
</dbReference>
<gene>
    <name evidence="2" type="primary">Ankrd17</name>
    <name evidence="2" type="ORF">SPIL2461_LOCUS19260</name>
</gene>
<accession>A0A812WP57</accession>
<dbReference type="Gene3D" id="1.25.40.20">
    <property type="entry name" value="Ankyrin repeat-containing domain"/>
    <property type="match status" value="1"/>
</dbReference>
<evidence type="ECO:0000256" key="1">
    <source>
        <dbReference type="PROSITE-ProRule" id="PRU00023"/>
    </source>
</evidence>
<dbReference type="OrthoDB" id="426293at2759"/>
<keyword evidence="3" id="KW-1185">Reference proteome</keyword>
<dbReference type="AlphaFoldDB" id="A0A812WP57"/>
<dbReference type="CDD" id="cd17039">
    <property type="entry name" value="Ubl_ubiquitin_like"/>
    <property type="match status" value="1"/>
</dbReference>
<comment type="caution">
    <text evidence="2">The sequence shown here is derived from an EMBL/GenBank/DDBJ whole genome shotgun (WGS) entry which is preliminary data.</text>
</comment>
<dbReference type="SMART" id="SM00248">
    <property type="entry name" value="ANK"/>
    <property type="match status" value="1"/>
</dbReference>
<dbReference type="Proteomes" id="UP000649617">
    <property type="component" value="Unassembled WGS sequence"/>
</dbReference>
<name>A0A812WP57_SYMPI</name>
<dbReference type="InterPro" id="IPR036770">
    <property type="entry name" value="Ankyrin_rpt-contain_sf"/>
</dbReference>
<dbReference type="PROSITE" id="PS50088">
    <property type="entry name" value="ANK_REPEAT"/>
    <property type="match status" value="1"/>
</dbReference>
<keyword evidence="1" id="KW-0040">ANK repeat</keyword>
<dbReference type="SUPFAM" id="SSF48403">
    <property type="entry name" value="Ankyrin repeat"/>
    <property type="match status" value="1"/>
</dbReference>
<dbReference type="EMBL" id="CAJNIZ010044420">
    <property type="protein sequence ID" value="CAE7688208.1"/>
    <property type="molecule type" value="Genomic_DNA"/>
</dbReference>
<evidence type="ECO:0000313" key="3">
    <source>
        <dbReference type="Proteomes" id="UP000649617"/>
    </source>
</evidence>
<reference evidence="2" key="1">
    <citation type="submission" date="2021-02" db="EMBL/GenBank/DDBJ databases">
        <authorList>
            <person name="Dougan E. K."/>
            <person name="Rhodes N."/>
            <person name="Thang M."/>
            <person name="Chan C."/>
        </authorList>
    </citation>
    <scope>NUCLEOTIDE SEQUENCE</scope>
</reference>
<protein>
    <submittedName>
        <fullName evidence="2">Ankrd17 protein</fullName>
    </submittedName>
</protein>
<evidence type="ECO:0000313" key="2">
    <source>
        <dbReference type="EMBL" id="CAE7688208.1"/>
    </source>
</evidence>
<organism evidence="2 3">
    <name type="scientific">Symbiodinium pilosum</name>
    <name type="common">Dinoflagellate</name>
    <dbReference type="NCBI Taxonomy" id="2952"/>
    <lineage>
        <taxon>Eukaryota</taxon>
        <taxon>Sar</taxon>
        <taxon>Alveolata</taxon>
        <taxon>Dinophyceae</taxon>
        <taxon>Suessiales</taxon>
        <taxon>Symbiodiniaceae</taxon>
        <taxon>Symbiodinium</taxon>
    </lineage>
</organism>
<sequence length="162" mass="18638">MLRICQMSGEELPAVSLKKVRDVSALKQELRRLHGFPLCMQQLLHNDNSLDPATKLEEPMDLQLVIVPISEMRQFYDSLDEMLDVCHTGQTEVLRQLMDTGLVERAKDTKDRRGYTPLISASDRGHVEIARMLLDIGADKKFRTNRTRRPFFWQLGGGTQRL</sequence>
<proteinExistence type="predicted"/>
<dbReference type="Pfam" id="PF12796">
    <property type="entry name" value="Ank_2"/>
    <property type="match status" value="1"/>
</dbReference>
<dbReference type="InterPro" id="IPR002110">
    <property type="entry name" value="Ankyrin_rpt"/>
</dbReference>
<feature type="repeat" description="ANK" evidence="1">
    <location>
        <begin position="113"/>
        <end position="145"/>
    </location>
</feature>